<feature type="region of interest" description="Disordered" evidence="1">
    <location>
        <begin position="1"/>
        <end position="67"/>
    </location>
</feature>
<reference evidence="2 3" key="1">
    <citation type="journal article" date="2021" name="Elife">
        <title>Chloroplast acquisition without the gene transfer in kleptoplastic sea slugs, Plakobranchus ocellatus.</title>
        <authorList>
            <person name="Maeda T."/>
            <person name="Takahashi S."/>
            <person name="Yoshida T."/>
            <person name="Shimamura S."/>
            <person name="Takaki Y."/>
            <person name="Nagai Y."/>
            <person name="Toyoda A."/>
            <person name="Suzuki Y."/>
            <person name="Arimoto A."/>
            <person name="Ishii H."/>
            <person name="Satoh N."/>
            <person name="Nishiyama T."/>
            <person name="Hasebe M."/>
            <person name="Maruyama T."/>
            <person name="Minagawa J."/>
            <person name="Obokata J."/>
            <person name="Shigenobu S."/>
        </authorList>
    </citation>
    <scope>NUCLEOTIDE SEQUENCE [LARGE SCALE GENOMIC DNA]</scope>
</reference>
<feature type="compositionally biased region" description="Basic and acidic residues" evidence="1">
    <location>
        <begin position="1"/>
        <end position="10"/>
    </location>
</feature>
<organism evidence="2 3">
    <name type="scientific">Elysia marginata</name>
    <dbReference type="NCBI Taxonomy" id="1093978"/>
    <lineage>
        <taxon>Eukaryota</taxon>
        <taxon>Metazoa</taxon>
        <taxon>Spiralia</taxon>
        <taxon>Lophotrochozoa</taxon>
        <taxon>Mollusca</taxon>
        <taxon>Gastropoda</taxon>
        <taxon>Heterobranchia</taxon>
        <taxon>Euthyneura</taxon>
        <taxon>Panpulmonata</taxon>
        <taxon>Sacoglossa</taxon>
        <taxon>Placobranchoidea</taxon>
        <taxon>Plakobranchidae</taxon>
        <taxon>Elysia</taxon>
    </lineage>
</organism>
<evidence type="ECO:0000313" key="2">
    <source>
        <dbReference type="EMBL" id="GFR99029.1"/>
    </source>
</evidence>
<evidence type="ECO:0000313" key="3">
    <source>
        <dbReference type="Proteomes" id="UP000762676"/>
    </source>
</evidence>
<keyword evidence="3" id="KW-1185">Reference proteome</keyword>
<dbReference type="AlphaFoldDB" id="A0AAV4HMT4"/>
<feature type="compositionally biased region" description="Polar residues" evidence="1">
    <location>
        <begin position="46"/>
        <end position="67"/>
    </location>
</feature>
<name>A0AAV4HMT4_9GAST</name>
<sequence length="67" mass="7434">MLGRTPDQKRKGGLKRHQQQKWTKATSTAKVDRSDVNNKGGHKGRQQQSITVSPQSSATNAQADKYI</sequence>
<comment type="caution">
    <text evidence="2">The sequence shown here is derived from an EMBL/GenBank/DDBJ whole genome shotgun (WGS) entry which is preliminary data.</text>
</comment>
<gene>
    <name evidence="2" type="ORF">ElyMa_001034200</name>
</gene>
<feature type="compositionally biased region" description="Polar residues" evidence="1">
    <location>
        <begin position="20"/>
        <end position="29"/>
    </location>
</feature>
<dbReference type="Proteomes" id="UP000762676">
    <property type="component" value="Unassembled WGS sequence"/>
</dbReference>
<protein>
    <submittedName>
        <fullName evidence="2">Uncharacterized protein</fullName>
    </submittedName>
</protein>
<evidence type="ECO:0000256" key="1">
    <source>
        <dbReference type="SAM" id="MobiDB-lite"/>
    </source>
</evidence>
<proteinExistence type="predicted"/>
<accession>A0AAV4HMT4</accession>
<dbReference type="EMBL" id="BMAT01002103">
    <property type="protein sequence ID" value="GFR99029.1"/>
    <property type="molecule type" value="Genomic_DNA"/>
</dbReference>